<dbReference type="GO" id="GO:0000287">
    <property type="term" value="F:magnesium ion binding"/>
    <property type="evidence" value="ECO:0007669"/>
    <property type="project" value="UniProtKB-UniRule"/>
</dbReference>
<dbReference type="GO" id="GO:0009328">
    <property type="term" value="C:phenylalanine-tRNA ligase complex"/>
    <property type="evidence" value="ECO:0007669"/>
    <property type="project" value="TreeGrafter"/>
</dbReference>
<comment type="similarity">
    <text evidence="2 15">Belongs to the phenylalanyl-tRNA synthetase beta subunit family. Type 1 subfamily.</text>
</comment>
<dbReference type="InterPro" id="IPR005146">
    <property type="entry name" value="B3/B4_tRNA-bd"/>
</dbReference>
<dbReference type="InterPro" id="IPR045060">
    <property type="entry name" value="Phe-tRNA-ligase_IIc_bsu"/>
</dbReference>
<dbReference type="InterPro" id="IPR045864">
    <property type="entry name" value="aa-tRNA-synth_II/BPL/LPL"/>
</dbReference>
<feature type="domain" description="B5" evidence="19">
    <location>
        <begin position="403"/>
        <end position="479"/>
    </location>
</feature>
<dbReference type="GO" id="GO:0004826">
    <property type="term" value="F:phenylalanine-tRNA ligase activity"/>
    <property type="evidence" value="ECO:0007669"/>
    <property type="project" value="UniProtKB-UniRule"/>
</dbReference>
<name>A0A9D9DG93_9BACL</name>
<dbReference type="Pfam" id="PF03484">
    <property type="entry name" value="B5"/>
    <property type="match status" value="1"/>
</dbReference>
<sequence length="793" mass="90151">MLVSLKEISKYVDISDLTPEQIAKRLTEAGIEVEEIKTLANATNLVIGEVIECEKIKESDHLHICKINIGDDILSIVCGAPNVRVGLKVIVAKVGAILNNTVHIIESTICKEKSEGMLCSLKELGVDEKYLKKEQIEGIEELGDDAKVGDTEVLKYLGLDDTILDLKLLANRSDCLSLFNVSKEISALFKKELNLPTFKDNSTFTSTMKVSSDSNNSKAFRCREFKDVHIKESPKWLKEVLRSEGIRSINNIVDIGNYVMLLTGQPVHMYDLDKLPKHELIVKDDLECDVKALDEKIYHIEKGDLVVTSNNEPVCIAGVMGLEKVAVTESSKNICLEVASFYGPRIRKTSSRLGLSSDSSMRYVKGIDPNIGDLTLLIASNLVSELAETKEISKTNTYDKVDHSLKVIKASVSYINNRLASFLSKKEILDTLKALKFNIISENDDEFEVEVPSYRIDIEGKADLSEEIVRYLGFDIVKDSLPLMETTLGGRYLEEEKVNKIKEYLLNNGLYEILTYTLINEKDYKYFHILNDDEPYILMNPLTEDHKIVRTNLLSSLLRCVEYNLNHQNKNFSLFEVSNIETKKVNEEHLSLALVNLKEGQELFNAHKQSFFDLKGYIYEIFNLLNISESRVKLERFKTTEFHPYRSALVYLDNKVVGVFGELHPNLKQVFGIKKDEVIVGELNLTKIINTRSANNKFKDFSKFPSVSRDYAFYVSDNDEYSKIIKEIKKCSSLIKDIKLFDIYKDKETSETSIALSVTLEKFDKSFTNEEITLLDEKIKDLIVNKLKLKVRS</sequence>
<evidence type="ECO:0000256" key="15">
    <source>
        <dbReference type="HAMAP-Rule" id="MF_00283"/>
    </source>
</evidence>
<comment type="subcellular location">
    <subcellularLocation>
        <location evidence="1 15">Cytoplasm</location>
    </subcellularLocation>
</comment>
<keyword evidence="10 15" id="KW-0460">Magnesium</keyword>
<feature type="domain" description="TRNA-binding" evidence="17">
    <location>
        <begin position="39"/>
        <end position="153"/>
    </location>
</feature>
<evidence type="ECO:0000256" key="12">
    <source>
        <dbReference type="ARBA" id="ARBA00022917"/>
    </source>
</evidence>
<dbReference type="Pfam" id="PF03147">
    <property type="entry name" value="FDX-ACB"/>
    <property type="match status" value="1"/>
</dbReference>
<dbReference type="SUPFAM" id="SSF50249">
    <property type="entry name" value="Nucleic acid-binding proteins"/>
    <property type="match status" value="1"/>
</dbReference>
<organism evidence="20 21">
    <name type="scientific">Candidatus Onthovivens merdipullorum</name>
    <dbReference type="NCBI Taxonomy" id="2840889"/>
    <lineage>
        <taxon>Bacteria</taxon>
        <taxon>Bacillati</taxon>
        <taxon>Bacillota</taxon>
        <taxon>Bacilli</taxon>
        <taxon>Bacillales</taxon>
        <taxon>Candidatus Onthovivens</taxon>
    </lineage>
</organism>
<dbReference type="PROSITE" id="PS51447">
    <property type="entry name" value="FDX_ACB"/>
    <property type="match status" value="1"/>
</dbReference>
<evidence type="ECO:0000256" key="1">
    <source>
        <dbReference type="ARBA" id="ARBA00004496"/>
    </source>
</evidence>
<comment type="subunit">
    <text evidence="3 15">Tetramer of two alpha and two beta subunits.</text>
</comment>
<keyword evidence="12 15" id="KW-0648">Protein biosynthesis</keyword>
<dbReference type="Gene3D" id="3.30.930.10">
    <property type="entry name" value="Bira Bifunctional Protein, Domain 2"/>
    <property type="match status" value="1"/>
</dbReference>
<evidence type="ECO:0000256" key="14">
    <source>
        <dbReference type="ARBA" id="ARBA00049255"/>
    </source>
</evidence>
<evidence type="ECO:0000256" key="5">
    <source>
        <dbReference type="ARBA" id="ARBA00022555"/>
    </source>
</evidence>
<reference evidence="20" key="1">
    <citation type="submission" date="2020-10" db="EMBL/GenBank/DDBJ databases">
        <authorList>
            <person name="Gilroy R."/>
        </authorList>
    </citation>
    <scope>NUCLEOTIDE SEQUENCE</scope>
    <source>
        <strain evidence="20">11159</strain>
    </source>
</reference>
<evidence type="ECO:0000256" key="8">
    <source>
        <dbReference type="ARBA" id="ARBA00022741"/>
    </source>
</evidence>
<evidence type="ECO:0000313" key="21">
    <source>
        <dbReference type="Proteomes" id="UP000823613"/>
    </source>
</evidence>
<dbReference type="CDD" id="cd02796">
    <property type="entry name" value="tRNA_bind_bactPheRS"/>
    <property type="match status" value="1"/>
</dbReference>
<dbReference type="Gene3D" id="3.50.40.10">
    <property type="entry name" value="Phenylalanyl-trna Synthetase, Chain B, domain 3"/>
    <property type="match status" value="1"/>
</dbReference>
<protein>
    <recommendedName>
        <fullName evidence="15">Phenylalanine--tRNA ligase beta subunit</fullName>
        <ecNumber evidence="15">6.1.1.20</ecNumber>
    </recommendedName>
    <alternativeName>
        <fullName evidence="15">Phenylalanyl-tRNA synthetase beta subunit</fullName>
        <shortName evidence="15">PheRS</shortName>
    </alternativeName>
</protein>
<dbReference type="SMART" id="SM00896">
    <property type="entry name" value="FDX-ACB"/>
    <property type="match status" value="1"/>
</dbReference>
<dbReference type="SUPFAM" id="SSF55681">
    <property type="entry name" value="Class II aaRS and biotin synthetases"/>
    <property type="match status" value="1"/>
</dbReference>
<dbReference type="EC" id="6.1.1.20" evidence="15"/>
<feature type="domain" description="FDX-ACB" evidence="18">
    <location>
        <begin position="702"/>
        <end position="792"/>
    </location>
</feature>
<dbReference type="Pfam" id="PF17759">
    <property type="entry name" value="tRNA_synthFbeta"/>
    <property type="match status" value="1"/>
</dbReference>
<evidence type="ECO:0000256" key="4">
    <source>
        <dbReference type="ARBA" id="ARBA00022490"/>
    </source>
</evidence>
<evidence type="ECO:0000256" key="10">
    <source>
        <dbReference type="ARBA" id="ARBA00022842"/>
    </source>
</evidence>
<keyword evidence="8 15" id="KW-0547">Nucleotide-binding</keyword>
<dbReference type="InterPro" id="IPR036690">
    <property type="entry name" value="Fdx_antiC-bd_sf"/>
</dbReference>
<dbReference type="Proteomes" id="UP000823613">
    <property type="component" value="Unassembled WGS sequence"/>
</dbReference>
<comment type="catalytic activity">
    <reaction evidence="14 15">
        <text>tRNA(Phe) + L-phenylalanine + ATP = L-phenylalanyl-tRNA(Phe) + AMP + diphosphate + H(+)</text>
        <dbReference type="Rhea" id="RHEA:19413"/>
        <dbReference type="Rhea" id="RHEA-COMP:9668"/>
        <dbReference type="Rhea" id="RHEA-COMP:9699"/>
        <dbReference type="ChEBI" id="CHEBI:15378"/>
        <dbReference type="ChEBI" id="CHEBI:30616"/>
        <dbReference type="ChEBI" id="CHEBI:33019"/>
        <dbReference type="ChEBI" id="CHEBI:58095"/>
        <dbReference type="ChEBI" id="CHEBI:78442"/>
        <dbReference type="ChEBI" id="CHEBI:78531"/>
        <dbReference type="ChEBI" id="CHEBI:456215"/>
        <dbReference type="EC" id="6.1.1.20"/>
    </reaction>
</comment>
<dbReference type="SUPFAM" id="SSF54991">
    <property type="entry name" value="Anticodon-binding domain of PheRS"/>
    <property type="match status" value="1"/>
</dbReference>
<keyword evidence="9 15" id="KW-0067">ATP-binding</keyword>
<evidence type="ECO:0000256" key="6">
    <source>
        <dbReference type="ARBA" id="ARBA00022598"/>
    </source>
</evidence>
<evidence type="ECO:0000256" key="2">
    <source>
        <dbReference type="ARBA" id="ARBA00008653"/>
    </source>
</evidence>
<dbReference type="GO" id="GO:0016740">
    <property type="term" value="F:transferase activity"/>
    <property type="evidence" value="ECO:0007669"/>
    <property type="project" value="UniProtKB-ARBA"/>
</dbReference>
<dbReference type="GO" id="GO:0140096">
    <property type="term" value="F:catalytic activity, acting on a protein"/>
    <property type="evidence" value="ECO:0007669"/>
    <property type="project" value="UniProtKB-ARBA"/>
</dbReference>
<accession>A0A9D9DG93</accession>
<dbReference type="GO" id="GO:0000049">
    <property type="term" value="F:tRNA binding"/>
    <property type="evidence" value="ECO:0007669"/>
    <property type="project" value="UniProtKB-UniRule"/>
</dbReference>
<dbReference type="SMART" id="SM00873">
    <property type="entry name" value="B3_4"/>
    <property type="match status" value="1"/>
</dbReference>
<dbReference type="InterPro" id="IPR033714">
    <property type="entry name" value="tRNA_bind_bactPheRS"/>
</dbReference>
<dbReference type="PANTHER" id="PTHR10947:SF0">
    <property type="entry name" value="PHENYLALANINE--TRNA LIGASE BETA SUBUNIT"/>
    <property type="match status" value="1"/>
</dbReference>
<evidence type="ECO:0000256" key="7">
    <source>
        <dbReference type="ARBA" id="ARBA00022723"/>
    </source>
</evidence>
<feature type="binding site" evidence="15">
    <location>
        <position position="467"/>
    </location>
    <ligand>
        <name>Mg(2+)</name>
        <dbReference type="ChEBI" id="CHEBI:18420"/>
        <note>shared with alpha subunit</note>
    </ligand>
</feature>
<gene>
    <name evidence="15 20" type="primary">pheT</name>
    <name evidence="20" type="ORF">IAC58_00410</name>
</gene>
<dbReference type="InterPro" id="IPR004532">
    <property type="entry name" value="Phe-tRNA-ligase_IIc_bsu_bact"/>
</dbReference>
<dbReference type="InterPro" id="IPR041616">
    <property type="entry name" value="PheRS_beta_core"/>
</dbReference>
<dbReference type="CDD" id="cd00769">
    <property type="entry name" value="PheRS_beta_core"/>
    <property type="match status" value="1"/>
</dbReference>
<dbReference type="InterPro" id="IPR005147">
    <property type="entry name" value="tRNA_synthase_B5-dom"/>
</dbReference>
<dbReference type="PROSITE" id="PS51483">
    <property type="entry name" value="B5"/>
    <property type="match status" value="1"/>
</dbReference>
<comment type="caution">
    <text evidence="20">The sequence shown here is derived from an EMBL/GenBank/DDBJ whole genome shotgun (WGS) entry which is preliminary data.</text>
</comment>
<evidence type="ECO:0000256" key="13">
    <source>
        <dbReference type="ARBA" id="ARBA00023146"/>
    </source>
</evidence>
<keyword evidence="5 16" id="KW-0820">tRNA-binding</keyword>
<dbReference type="Pfam" id="PF03483">
    <property type="entry name" value="B3_4"/>
    <property type="match status" value="1"/>
</dbReference>
<dbReference type="Gene3D" id="3.30.70.380">
    <property type="entry name" value="Ferrodoxin-fold anticodon-binding domain"/>
    <property type="match status" value="1"/>
</dbReference>
<evidence type="ECO:0000313" key="20">
    <source>
        <dbReference type="EMBL" id="MBO8427014.1"/>
    </source>
</evidence>
<evidence type="ECO:0000259" key="18">
    <source>
        <dbReference type="PROSITE" id="PS51447"/>
    </source>
</evidence>
<keyword evidence="7 15" id="KW-0479">Metal-binding</keyword>
<dbReference type="NCBIfam" id="NF045760">
    <property type="entry name" value="YtpR"/>
    <property type="match status" value="1"/>
</dbReference>
<evidence type="ECO:0000256" key="9">
    <source>
        <dbReference type="ARBA" id="ARBA00022840"/>
    </source>
</evidence>
<dbReference type="GO" id="GO:0006432">
    <property type="term" value="P:phenylalanyl-tRNA aminoacylation"/>
    <property type="evidence" value="ECO:0007669"/>
    <property type="project" value="UniProtKB-UniRule"/>
</dbReference>
<evidence type="ECO:0000259" key="19">
    <source>
        <dbReference type="PROSITE" id="PS51483"/>
    </source>
</evidence>
<dbReference type="NCBIfam" id="TIGR00472">
    <property type="entry name" value="pheT_bact"/>
    <property type="match status" value="1"/>
</dbReference>
<comment type="cofactor">
    <cofactor evidence="15">
        <name>Mg(2+)</name>
        <dbReference type="ChEBI" id="CHEBI:18420"/>
    </cofactor>
    <text evidence="15">Binds 2 magnesium ions per tetramer.</text>
</comment>
<dbReference type="InterPro" id="IPR009061">
    <property type="entry name" value="DNA-bd_dom_put_sf"/>
</dbReference>
<keyword evidence="13 15" id="KW-0030">Aminoacyl-tRNA synthetase</keyword>
<dbReference type="Pfam" id="PF01588">
    <property type="entry name" value="tRNA_bind"/>
    <property type="match status" value="1"/>
</dbReference>
<keyword evidence="4 15" id="KW-0963">Cytoplasm</keyword>
<evidence type="ECO:0000256" key="11">
    <source>
        <dbReference type="ARBA" id="ARBA00022884"/>
    </source>
</evidence>
<evidence type="ECO:0000256" key="16">
    <source>
        <dbReference type="PROSITE-ProRule" id="PRU00209"/>
    </source>
</evidence>
<dbReference type="Gene3D" id="2.40.50.140">
    <property type="entry name" value="Nucleic acid-binding proteins"/>
    <property type="match status" value="1"/>
</dbReference>
<evidence type="ECO:0000259" key="17">
    <source>
        <dbReference type="PROSITE" id="PS50886"/>
    </source>
</evidence>
<proteinExistence type="inferred from homology"/>
<dbReference type="GO" id="GO:0005524">
    <property type="term" value="F:ATP binding"/>
    <property type="evidence" value="ECO:0007669"/>
    <property type="project" value="UniProtKB-UniRule"/>
</dbReference>
<reference evidence="20" key="2">
    <citation type="journal article" date="2021" name="PeerJ">
        <title>Extensive microbial diversity within the chicken gut microbiome revealed by metagenomics and culture.</title>
        <authorList>
            <person name="Gilroy R."/>
            <person name="Ravi A."/>
            <person name="Getino M."/>
            <person name="Pursley I."/>
            <person name="Horton D.L."/>
            <person name="Alikhan N.F."/>
            <person name="Baker D."/>
            <person name="Gharbi K."/>
            <person name="Hall N."/>
            <person name="Watson M."/>
            <person name="Adriaenssens E.M."/>
            <person name="Foster-Nyarko E."/>
            <person name="Jarju S."/>
            <person name="Secka A."/>
            <person name="Antonio M."/>
            <person name="Oren A."/>
            <person name="Chaudhuri R.R."/>
            <person name="La Ragione R."/>
            <person name="Hildebrand F."/>
            <person name="Pallen M.J."/>
        </authorList>
    </citation>
    <scope>NUCLEOTIDE SEQUENCE</scope>
    <source>
        <strain evidence="20">11159</strain>
    </source>
</reference>
<dbReference type="SMART" id="SM00874">
    <property type="entry name" value="B5"/>
    <property type="match status" value="1"/>
</dbReference>
<evidence type="ECO:0000256" key="3">
    <source>
        <dbReference type="ARBA" id="ARBA00011209"/>
    </source>
</evidence>
<dbReference type="AlphaFoldDB" id="A0A9D9DG93"/>
<dbReference type="SUPFAM" id="SSF56037">
    <property type="entry name" value="PheT/TilS domain"/>
    <property type="match status" value="1"/>
</dbReference>
<dbReference type="PROSITE" id="PS50886">
    <property type="entry name" value="TRBD"/>
    <property type="match status" value="1"/>
</dbReference>
<keyword evidence="11 16" id="KW-0694">RNA-binding</keyword>
<dbReference type="Gene3D" id="3.30.56.10">
    <property type="match status" value="2"/>
</dbReference>
<dbReference type="InterPro" id="IPR012340">
    <property type="entry name" value="NA-bd_OB-fold"/>
</dbReference>
<dbReference type="InterPro" id="IPR002547">
    <property type="entry name" value="tRNA-bd_dom"/>
</dbReference>
<dbReference type="PANTHER" id="PTHR10947">
    <property type="entry name" value="PHENYLALANYL-TRNA SYNTHETASE BETA CHAIN AND LEUCINE-RICH REPEAT-CONTAINING PROTEIN 47"/>
    <property type="match status" value="1"/>
</dbReference>
<feature type="binding site" evidence="15">
    <location>
        <position position="466"/>
    </location>
    <ligand>
        <name>Mg(2+)</name>
        <dbReference type="ChEBI" id="CHEBI:18420"/>
        <note>shared with alpha subunit</note>
    </ligand>
</feature>
<dbReference type="SUPFAM" id="SSF46955">
    <property type="entry name" value="Putative DNA-binding domain"/>
    <property type="match status" value="1"/>
</dbReference>
<feature type="binding site" evidence="15">
    <location>
        <position position="463"/>
    </location>
    <ligand>
        <name>Mg(2+)</name>
        <dbReference type="ChEBI" id="CHEBI:18420"/>
        <note>shared with alpha subunit</note>
    </ligand>
</feature>
<dbReference type="EMBL" id="JADIMY010000007">
    <property type="protein sequence ID" value="MBO8427014.1"/>
    <property type="molecule type" value="Genomic_DNA"/>
</dbReference>
<dbReference type="InterPro" id="IPR020825">
    <property type="entry name" value="Phe-tRNA_synthase-like_B3/B4"/>
</dbReference>
<dbReference type="HAMAP" id="MF_00283">
    <property type="entry name" value="Phe_tRNA_synth_beta1"/>
    <property type="match status" value="1"/>
</dbReference>
<feature type="binding site" evidence="15">
    <location>
        <position position="457"/>
    </location>
    <ligand>
        <name>Mg(2+)</name>
        <dbReference type="ChEBI" id="CHEBI:18420"/>
        <note>shared with alpha subunit</note>
    </ligand>
</feature>
<dbReference type="InterPro" id="IPR005121">
    <property type="entry name" value="Fdx_antiC-bd"/>
</dbReference>
<keyword evidence="6 15" id="KW-0436">Ligase</keyword>